<proteinExistence type="predicted"/>
<dbReference type="EMBL" id="JBHFQA010000016">
    <property type="protein sequence ID" value="KAL2086010.1"/>
    <property type="molecule type" value="Genomic_DNA"/>
</dbReference>
<name>A0ABD1JI34_9TELE</name>
<gene>
    <name evidence="2" type="ORF">ACEWY4_019330</name>
</gene>
<dbReference type="PANTHER" id="PTHR47331:SF6">
    <property type="entry name" value="DOUBLECORTIN DOMAIN-CONTAINING PROTEIN"/>
    <property type="match status" value="1"/>
</dbReference>
<organism evidence="2 3">
    <name type="scientific">Coilia grayii</name>
    <name type="common">Gray's grenadier anchovy</name>
    <dbReference type="NCBI Taxonomy" id="363190"/>
    <lineage>
        <taxon>Eukaryota</taxon>
        <taxon>Metazoa</taxon>
        <taxon>Chordata</taxon>
        <taxon>Craniata</taxon>
        <taxon>Vertebrata</taxon>
        <taxon>Euteleostomi</taxon>
        <taxon>Actinopterygii</taxon>
        <taxon>Neopterygii</taxon>
        <taxon>Teleostei</taxon>
        <taxon>Clupei</taxon>
        <taxon>Clupeiformes</taxon>
        <taxon>Clupeoidei</taxon>
        <taxon>Engraulidae</taxon>
        <taxon>Coilinae</taxon>
        <taxon>Coilia</taxon>
    </lineage>
</organism>
<reference evidence="2 3" key="1">
    <citation type="submission" date="2024-09" db="EMBL/GenBank/DDBJ databases">
        <title>A chromosome-level genome assembly of Gray's grenadier anchovy, Coilia grayii.</title>
        <authorList>
            <person name="Fu Z."/>
        </authorList>
    </citation>
    <scope>NUCLEOTIDE SEQUENCE [LARGE SCALE GENOMIC DNA]</scope>
    <source>
        <strain evidence="2">G4</strain>
        <tissue evidence="2">Muscle</tissue>
    </source>
</reference>
<evidence type="ECO:0000259" key="1">
    <source>
        <dbReference type="Pfam" id="PF18701"/>
    </source>
</evidence>
<protein>
    <recommendedName>
        <fullName evidence="1">DUF5641 domain-containing protein</fullName>
    </recommendedName>
</protein>
<keyword evidence="3" id="KW-1185">Reference proteome</keyword>
<accession>A0ABD1JI34</accession>
<dbReference type="PANTHER" id="PTHR47331">
    <property type="entry name" value="PHD-TYPE DOMAIN-CONTAINING PROTEIN"/>
    <property type="match status" value="1"/>
</dbReference>
<evidence type="ECO:0000313" key="3">
    <source>
        <dbReference type="Proteomes" id="UP001591681"/>
    </source>
</evidence>
<sequence>MTEGILNSKPLGYASSDLANPDPITPNLLLMDRRDALLPQAVYGSSDLLGTATPDLAVGTVVMVLDSQLPMAMWPVGRITWIVSSDDGRVRSAEVDIKGNLYTRPVTKLIELPKMPDDGDTIAP</sequence>
<dbReference type="Proteomes" id="UP001591681">
    <property type="component" value="Unassembled WGS sequence"/>
</dbReference>
<dbReference type="InterPro" id="IPR040676">
    <property type="entry name" value="DUF5641"/>
</dbReference>
<feature type="domain" description="DUF5641" evidence="1">
    <location>
        <begin position="52"/>
        <end position="112"/>
    </location>
</feature>
<dbReference type="AlphaFoldDB" id="A0ABD1JI34"/>
<dbReference type="Pfam" id="PF18701">
    <property type="entry name" value="DUF5641"/>
    <property type="match status" value="1"/>
</dbReference>
<comment type="caution">
    <text evidence="2">The sequence shown here is derived from an EMBL/GenBank/DDBJ whole genome shotgun (WGS) entry which is preliminary data.</text>
</comment>
<evidence type="ECO:0000313" key="2">
    <source>
        <dbReference type="EMBL" id="KAL2086010.1"/>
    </source>
</evidence>